<dbReference type="AlphaFoldDB" id="A0A8H6CSV1"/>
<dbReference type="EMBL" id="JACCJC010000075">
    <property type="protein sequence ID" value="KAF6228656.1"/>
    <property type="molecule type" value="Genomic_DNA"/>
</dbReference>
<organism evidence="1 2">
    <name type="scientific">Letharia columbiana</name>
    <dbReference type="NCBI Taxonomy" id="112416"/>
    <lineage>
        <taxon>Eukaryota</taxon>
        <taxon>Fungi</taxon>
        <taxon>Dikarya</taxon>
        <taxon>Ascomycota</taxon>
        <taxon>Pezizomycotina</taxon>
        <taxon>Lecanoromycetes</taxon>
        <taxon>OSLEUM clade</taxon>
        <taxon>Lecanoromycetidae</taxon>
        <taxon>Lecanorales</taxon>
        <taxon>Lecanorineae</taxon>
        <taxon>Parmeliaceae</taxon>
        <taxon>Letharia</taxon>
    </lineage>
</organism>
<gene>
    <name evidence="1" type="ORF">HO173_011675</name>
</gene>
<dbReference type="RefSeq" id="XP_037159471.1">
    <property type="nucleotide sequence ID" value="XM_037313554.1"/>
</dbReference>
<name>A0A8H6CSV1_9LECA</name>
<sequence length="221" mass="25452">MVTPWVRLSRQLLQIMHDAQSMNIRSQTFAHTMVLLHALKVAQFSVPQYLDHQVGVDEPEEDNKIFNIVGPNGTFTDFAAQDTIKMRTRRTFRWRLESSSIHGRRIGGGVDLKGRPLRCEEWVRMVTRTRRTLILLGWTRPRKAAHAETKKDSQIDSATLLLLVRRQKGSDRMRVVQLEDLDDFDAFHEGDRLAACLEALGSFNLMIEAEQSDFQALIRSH</sequence>
<evidence type="ECO:0000313" key="2">
    <source>
        <dbReference type="Proteomes" id="UP000578531"/>
    </source>
</evidence>
<dbReference type="Pfam" id="PF11885">
    <property type="entry name" value="DUF3405"/>
    <property type="match status" value="1"/>
</dbReference>
<proteinExistence type="predicted"/>
<reference evidence="1 2" key="1">
    <citation type="journal article" date="2020" name="Genomics">
        <title>Complete, high-quality genomes from long-read metagenomic sequencing of two wolf lichen thalli reveals enigmatic genome architecture.</title>
        <authorList>
            <person name="McKenzie S.K."/>
            <person name="Walston R.F."/>
            <person name="Allen J.L."/>
        </authorList>
    </citation>
    <scope>NUCLEOTIDE SEQUENCE [LARGE SCALE GENOMIC DNA]</scope>
    <source>
        <strain evidence="1">WasteWater2</strain>
    </source>
</reference>
<keyword evidence="2" id="KW-1185">Reference proteome</keyword>
<dbReference type="InterPro" id="IPR021822">
    <property type="entry name" value="DUF3405"/>
</dbReference>
<dbReference type="Proteomes" id="UP000578531">
    <property type="component" value="Unassembled WGS sequence"/>
</dbReference>
<accession>A0A8H6CSV1</accession>
<evidence type="ECO:0000313" key="1">
    <source>
        <dbReference type="EMBL" id="KAF6228656.1"/>
    </source>
</evidence>
<protein>
    <submittedName>
        <fullName evidence="1">Uncharacterized protein</fullName>
    </submittedName>
</protein>
<dbReference type="GeneID" id="59293317"/>
<comment type="caution">
    <text evidence="1">The sequence shown here is derived from an EMBL/GenBank/DDBJ whole genome shotgun (WGS) entry which is preliminary data.</text>
</comment>